<dbReference type="CDD" id="cd10334">
    <property type="entry name" value="SLC6sbd_u1"/>
    <property type="match status" value="1"/>
</dbReference>
<reference evidence="8" key="1">
    <citation type="submission" date="2016-07" db="EMBL/GenBank/DDBJ databases">
        <authorList>
            <person name="Florea S."/>
            <person name="Webb J.S."/>
            <person name="Jaromczyk J."/>
            <person name="Schardl C.L."/>
        </authorList>
    </citation>
    <scope>NUCLEOTIDE SEQUENCE [LARGE SCALE GENOMIC DNA]</scope>
    <source>
        <strain evidence="8">IPBSL-7</strain>
    </source>
</reference>
<dbReference type="InterPro" id="IPR000175">
    <property type="entry name" value="Na/ntran_symport"/>
</dbReference>
<keyword evidence="2 6" id="KW-0813">Transport</keyword>
<name>A0A1C0AIQ8_9ACTN</name>
<gene>
    <name evidence="7" type="ORF">BCR15_08065</name>
</gene>
<dbReference type="PANTHER" id="PTHR42948:SF1">
    <property type="entry name" value="TRANSPORTER"/>
    <property type="match status" value="1"/>
</dbReference>
<dbReference type="PROSITE" id="PS50267">
    <property type="entry name" value="NA_NEUROTRAN_SYMP_3"/>
    <property type="match status" value="1"/>
</dbReference>
<keyword evidence="6" id="KW-0769">Symport</keyword>
<proteinExistence type="inferred from homology"/>
<protein>
    <recommendedName>
        <fullName evidence="6">Transporter</fullName>
    </recommendedName>
</protein>
<comment type="caution">
    <text evidence="7">The sequence shown here is derived from an EMBL/GenBank/DDBJ whole genome shotgun (WGS) entry which is preliminary data.</text>
</comment>
<evidence type="ECO:0000313" key="7">
    <source>
        <dbReference type="EMBL" id="OCL31993.1"/>
    </source>
</evidence>
<comment type="similarity">
    <text evidence="6">Belongs to the sodium:neurotransmitter symporter (SNF) (TC 2.A.22) family.</text>
</comment>
<accession>A0A1C0AIQ8</accession>
<dbReference type="GO" id="GO:0016020">
    <property type="term" value="C:membrane"/>
    <property type="evidence" value="ECO:0007669"/>
    <property type="project" value="UniProtKB-SubCell"/>
</dbReference>
<dbReference type="NCBIfam" id="NF037979">
    <property type="entry name" value="Na_transp"/>
    <property type="match status" value="1"/>
</dbReference>
<evidence type="ECO:0000256" key="2">
    <source>
        <dbReference type="ARBA" id="ARBA00022448"/>
    </source>
</evidence>
<dbReference type="RefSeq" id="WP_068752341.1">
    <property type="nucleotide sequence ID" value="NZ_LR214441.1"/>
</dbReference>
<keyword evidence="8" id="KW-1185">Reference proteome</keyword>
<evidence type="ECO:0000256" key="1">
    <source>
        <dbReference type="ARBA" id="ARBA00004141"/>
    </source>
</evidence>
<sequence>MSEPKLATREVFSSRNVFILAAIGSAVGLGNIWRFPYVAYTNGGGAFVIPYLVALLTAGIPLLFFDYALGHRYRSAPPLALRRAGKKWTEALGWWQVLVCFVIGVYYAAILAWAAMYFFFSFTEAWGADPGAFLMGEFLQVAETPGVGFDFVPQVAIPMLVVWILTIGVIALGVKRGISRANVVMIPLLLVMFLILVVQAVTLPGAVDGLNAFFTPNWAALGDPAVWAAAYGQIFFSLSVGFGIMITYSSYLRRRTNLAGSGLVVGFANSGFELLAGIGVFATLGFLMQSTGQSMEDVAAGGIGLAFVAFPSIVSSTGIGPLLGVLFFASLVFAGFTSMISIVEVVVAAIQDKLGLGRLQSTLVVGLPMAAVSMLLLPTTTGLYFLDITDEFINKFGILAGAFAMVVAVAWVLRKLPLLQSHVDRVSSVRFGRVWLVLMGIVVPVVLGYILITEIITKVTTPYGGYPTGLLAGFGWGMVVLTIIGAIALAATPWKRATITHVDEDALDTKYEEIMAK</sequence>
<dbReference type="PANTHER" id="PTHR42948">
    <property type="entry name" value="TRANSPORTER"/>
    <property type="match status" value="1"/>
</dbReference>
<keyword evidence="4" id="KW-1133">Transmembrane helix</keyword>
<evidence type="ECO:0000313" key="8">
    <source>
        <dbReference type="Proteomes" id="UP000093501"/>
    </source>
</evidence>
<dbReference type="SUPFAM" id="SSF161070">
    <property type="entry name" value="SNF-like"/>
    <property type="match status" value="1"/>
</dbReference>
<dbReference type="EMBL" id="MBQD01000024">
    <property type="protein sequence ID" value="OCL31993.1"/>
    <property type="molecule type" value="Genomic_DNA"/>
</dbReference>
<evidence type="ECO:0000256" key="3">
    <source>
        <dbReference type="ARBA" id="ARBA00022692"/>
    </source>
</evidence>
<dbReference type="PRINTS" id="PR00176">
    <property type="entry name" value="NANEUSMPORT"/>
</dbReference>
<organism evidence="7 8">
    <name type="scientific">Tessaracoccus lapidicaptus</name>
    <dbReference type="NCBI Taxonomy" id="1427523"/>
    <lineage>
        <taxon>Bacteria</taxon>
        <taxon>Bacillati</taxon>
        <taxon>Actinomycetota</taxon>
        <taxon>Actinomycetes</taxon>
        <taxon>Propionibacteriales</taxon>
        <taxon>Propionibacteriaceae</taxon>
        <taxon>Tessaracoccus</taxon>
    </lineage>
</organism>
<evidence type="ECO:0000256" key="6">
    <source>
        <dbReference type="RuleBase" id="RU003732"/>
    </source>
</evidence>
<evidence type="ECO:0000256" key="4">
    <source>
        <dbReference type="ARBA" id="ARBA00022989"/>
    </source>
</evidence>
<dbReference type="AlphaFoldDB" id="A0A1C0AIQ8"/>
<dbReference type="GO" id="GO:0015293">
    <property type="term" value="F:symporter activity"/>
    <property type="evidence" value="ECO:0007669"/>
    <property type="project" value="UniProtKB-KW"/>
</dbReference>
<keyword evidence="3 6" id="KW-0812">Transmembrane</keyword>
<dbReference type="Pfam" id="PF00209">
    <property type="entry name" value="SNF"/>
    <property type="match status" value="2"/>
</dbReference>
<dbReference type="Proteomes" id="UP000093501">
    <property type="component" value="Unassembled WGS sequence"/>
</dbReference>
<evidence type="ECO:0000256" key="5">
    <source>
        <dbReference type="ARBA" id="ARBA00023136"/>
    </source>
</evidence>
<dbReference type="PROSITE" id="PS00610">
    <property type="entry name" value="NA_NEUROTRAN_SYMP_1"/>
    <property type="match status" value="1"/>
</dbReference>
<keyword evidence="5" id="KW-0472">Membrane</keyword>
<dbReference type="InterPro" id="IPR037272">
    <property type="entry name" value="SNS_sf"/>
</dbReference>
<comment type="subcellular location">
    <subcellularLocation>
        <location evidence="1">Membrane</location>
        <topology evidence="1">Multi-pass membrane protein</topology>
    </subcellularLocation>
</comment>